<accession>C5MGC5</accession>
<dbReference type="GO" id="GO:0000444">
    <property type="term" value="C:MIS12/MIND type complex"/>
    <property type="evidence" value="ECO:0007669"/>
    <property type="project" value="TreeGrafter"/>
</dbReference>
<dbReference type="eggNOG" id="ENOG502SA1D">
    <property type="taxonomic scope" value="Eukaryota"/>
</dbReference>
<feature type="coiled-coil region" evidence="1">
    <location>
        <begin position="135"/>
        <end position="202"/>
    </location>
</feature>
<dbReference type="RefSeq" id="XP_002550820.1">
    <property type="nucleotide sequence ID" value="XM_002550774.1"/>
</dbReference>
<dbReference type="PANTHER" id="PTHR31749">
    <property type="entry name" value="KINETOCHORE-ASSOCIATED PROTEIN NSL1 HOMOLOG"/>
    <property type="match status" value="1"/>
</dbReference>
<evidence type="ECO:0000313" key="2">
    <source>
        <dbReference type="EMBL" id="EER31388.1"/>
    </source>
</evidence>
<reference evidence="2 3" key="1">
    <citation type="journal article" date="2009" name="Nature">
        <title>Evolution of pathogenicity and sexual reproduction in eight Candida genomes.</title>
        <authorList>
            <person name="Butler G."/>
            <person name="Rasmussen M.D."/>
            <person name="Lin M.F."/>
            <person name="Santos M.A."/>
            <person name="Sakthikumar S."/>
            <person name="Munro C.A."/>
            <person name="Rheinbay E."/>
            <person name="Grabherr M."/>
            <person name="Forche A."/>
            <person name="Reedy J.L."/>
            <person name="Agrafioti I."/>
            <person name="Arnaud M.B."/>
            <person name="Bates S."/>
            <person name="Brown A.J."/>
            <person name="Brunke S."/>
            <person name="Costanzo M.C."/>
            <person name="Fitzpatrick D.A."/>
            <person name="de Groot P.W."/>
            <person name="Harris D."/>
            <person name="Hoyer L.L."/>
            <person name="Hube B."/>
            <person name="Klis F.M."/>
            <person name="Kodira C."/>
            <person name="Lennard N."/>
            <person name="Logue M.E."/>
            <person name="Martin R."/>
            <person name="Neiman A.M."/>
            <person name="Nikolaou E."/>
            <person name="Quail M.A."/>
            <person name="Quinn J."/>
            <person name="Santos M.C."/>
            <person name="Schmitzberger F.F."/>
            <person name="Sherlock G."/>
            <person name="Shah P."/>
            <person name="Silverstein K.A."/>
            <person name="Skrzypek M.S."/>
            <person name="Soll D."/>
            <person name="Staggs R."/>
            <person name="Stansfield I."/>
            <person name="Stumpf M.P."/>
            <person name="Sudbery P.E."/>
            <person name="Srikantha T."/>
            <person name="Zeng Q."/>
            <person name="Berman J."/>
            <person name="Berriman M."/>
            <person name="Heitman J."/>
            <person name="Gow N.A."/>
            <person name="Lorenz M.C."/>
            <person name="Birren B.W."/>
            <person name="Kellis M."/>
            <person name="Cuomo C.A."/>
        </authorList>
    </citation>
    <scope>NUCLEOTIDE SEQUENCE [LARGE SCALE GENOMIC DNA]</scope>
    <source>
        <strain evidence="3">ATCC MYA-3404 / T1</strain>
    </source>
</reference>
<dbReference type="OrthoDB" id="2135762at2759"/>
<dbReference type="Proteomes" id="UP000002037">
    <property type="component" value="Unassembled WGS sequence"/>
</dbReference>
<name>C5MGC5_CANTT</name>
<dbReference type="AlphaFoldDB" id="C5MGC5"/>
<dbReference type="InterPro" id="IPR013950">
    <property type="entry name" value="Mis14/Nsl1"/>
</dbReference>
<dbReference type="VEuPathDB" id="FungiDB:CTRG_05118"/>
<keyword evidence="1" id="KW-0175">Coiled coil</keyword>
<evidence type="ECO:0000256" key="1">
    <source>
        <dbReference type="SAM" id="Coils"/>
    </source>
</evidence>
<gene>
    <name evidence="2" type="ORF">CTRG_05118</name>
</gene>
<dbReference type="HOGENOM" id="CLU_100671_0_0_1"/>
<dbReference type="EMBL" id="GG692401">
    <property type="protein sequence ID" value="EER31388.1"/>
    <property type="molecule type" value="Genomic_DNA"/>
</dbReference>
<dbReference type="Pfam" id="PF08641">
    <property type="entry name" value="Mis14"/>
    <property type="match status" value="1"/>
</dbReference>
<dbReference type="STRING" id="294747.C5MGC5"/>
<dbReference type="GO" id="GO:0000070">
    <property type="term" value="P:mitotic sister chromatid segregation"/>
    <property type="evidence" value="ECO:0007669"/>
    <property type="project" value="InterPro"/>
</dbReference>
<keyword evidence="3" id="KW-1185">Reference proteome</keyword>
<protein>
    <submittedName>
        <fullName evidence="2">Uncharacterized protein</fullName>
    </submittedName>
</protein>
<organism evidence="2 3">
    <name type="scientific">Candida tropicalis (strain ATCC MYA-3404 / T1)</name>
    <name type="common">Yeast</name>
    <dbReference type="NCBI Taxonomy" id="294747"/>
    <lineage>
        <taxon>Eukaryota</taxon>
        <taxon>Fungi</taxon>
        <taxon>Dikarya</taxon>
        <taxon>Ascomycota</taxon>
        <taxon>Saccharomycotina</taxon>
        <taxon>Pichiomycetes</taxon>
        <taxon>Debaryomycetaceae</taxon>
        <taxon>Candida/Lodderomyces clade</taxon>
        <taxon>Candida</taxon>
    </lineage>
</organism>
<dbReference type="KEGG" id="ctp:CTRG_05118"/>
<dbReference type="GeneID" id="8299274"/>
<evidence type="ECO:0000313" key="3">
    <source>
        <dbReference type="Proteomes" id="UP000002037"/>
    </source>
</evidence>
<proteinExistence type="predicted"/>
<dbReference type="PANTHER" id="PTHR31749:SF3">
    <property type="entry name" value="KINETOCHORE-ASSOCIATED PROTEIN NSL1 HOMOLOG"/>
    <property type="match status" value="1"/>
</dbReference>
<sequence length="221" mass="25935">MDFKNGYEKIALSKQDYSHVFDNVLQSAMDKLNLHLPGAQKDPLKNEVSTMLEEFLVNIFDSSKYSILADGRDLDETSIKDILLLRTHENVEQIDADITSKLRNILQEFETETVEVTRMRREIPIKASDVYNDVIKKVDDEVSELINQIEKEDQDNLNDEQKPVEIDHEDTSKKLNKYLQLLEETNKRLPTLRTQFEEYNKTSQLLEDIYEQRHSQQTKEV</sequence>